<dbReference type="EMBL" id="JASPKY010000194">
    <property type="protein sequence ID" value="KAK9721821.1"/>
    <property type="molecule type" value="Genomic_DNA"/>
</dbReference>
<dbReference type="InterPro" id="IPR000477">
    <property type="entry name" value="RT_dom"/>
</dbReference>
<keyword evidence="4" id="KW-1185">Reference proteome</keyword>
<keyword evidence="3" id="KW-0695">RNA-directed DNA polymerase</keyword>
<dbReference type="PANTHER" id="PTHR37984">
    <property type="entry name" value="PROTEIN CBG26694"/>
    <property type="match status" value="1"/>
</dbReference>
<protein>
    <submittedName>
        <fullName evidence="3">Reverse transcriptase (RNA-dependent DNA polymerase)</fullName>
    </submittedName>
</protein>
<evidence type="ECO:0000256" key="1">
    <source>
        <dbReference type="SAM" id="Coils"/>
    </source>
</evidence>
<reference evidence="3 4" key="1">
    <citation type="journal article" date="2024" name="BMC Genomics">
        <title>De novo assembly and annotation of Popillia japonica's genome with initial clues to its potential as an invasive pest.</title>
        <authorList>
            <person name="Cucini C."/>
            <person name="Boschi S."/>
            <person name="Funari R."/>
            <person name="Cardaioli E."/>
            <person name="Iannotti N."/>
            <person name="Marturano G."/>
            <person name="Paoli F."/>
            <person name="Bruttini M."/>
            <person name="Carapelli A."/>
            <person name="Frati F."/>
            <person name="Nardi F."/>
        </authorList>
    </citation>
    <scope>NUCLEOTIDE SEQUENCE [LARGE SCALE GENOMIC DNA]</scope>
    <source>
        <strain evidence="3">DMR45628</strain>
    </source>
</reference>
<proteinExistence type="predicted"/>
<keyword evidence="3" id="KW-0808">Transferase</keyword>
<evidence type="ECO:0000313" key="4">
    <source>
        <dbReference type="Proteomes" id="UP001458880"/>
    </source>
</evidence>
<comment type="caution">
    <text evidence="3">The sequence shown here is derived from an EMBL/GenBank/DDBJ whole genome shotgun (WGS) entry which is preliminary data.</text>
</comment>
<evidence type="ECO:0000259" key="2">
    <source>
        <dbReference type="PROSITE" id="PS50878"/>
    </source>
</evidence>
<keyword evidence="3" id="KW-0548">Nucleotidyltransferase</keyword>
<feature type="domain" description="Reverse transcriptase" evidence="2">
    <location>
        <begin position="1"/>
        <end position="71"/>
    </location>
</feature>
<dbReference type="PROSITE" id="PS50878">
    <property type="entry name" value="RT_POL"/>
    <property type="match status" value="1"/>
</dbReference>
<keyword evidence="1" id="KW-0175">Coiled coil</keyword>
<organism evidence="3 4">
    <name type="scientific">Popillia japonica</name>
    <name type="common">Japanese beetle</name>
    <dbReference type="NCBI Taxonomy" id="7064"/>
    <lineage>
        <taxon>Eukaryota</taxon>
        <taxon>Metazoa</taxon>
        <taxon>Ecdysozoa</taxon>
        <taxon>Arthropoda</taxon>
        <taxon>Hexapoda</taxon>
        <taxon>Insecta</taxon>
        <taxon>Pterygota</taxon>
        <taxon>Neoptera</taxon>
        <taxon>Endopterygota</taxon>
        <taxon>Coleoptera</taxon>
        <taxon>Polyphaga</taxon>
        <taxon>Scarabaeiformia</taxon>
        <taxon>Scarabaeidae</taxon>
        <taxon>Rutelinae</taxon>
        <taxon>Popillia</taxon>
    </lineage>
</organism>
<accession>A0AAW1KPU3</accession>
<gene>
    <name evidence="3" type="ORF">QE152_g19966</name>
</gene>
<evidence type="ECO:0000313" key="3">
    <source>
        <dbReference type="EMBL" id="KAK9721821.1"/>
    </source>
</evidence>
<dbReference type="InterPro" id="IPR050951">
    <property type="entry name" value="Retrovirus_Pol_polyprotein"/>
</dbReference>
<sequence length="120" mass="13939">MQNLLQGLKGIEILADDIIIYGTGDTELDAIKEHNENLENLLRRLKENNCKLNKDKLKLCKNEVKFYGHYLTSNGLNPDYSKVEAIQNFPRPEDKKSLLQYLGMVNYLLRKIRKKLESSN</sequence>
<dbReference type="Pfam" id="PF00078">
    <property type="entry name" value="RVT_1"/>
    <property type="match status" value="1"/>
</dbReference>
<dbReference type="Gene3D" id="3.30.70.270">
    <property type="match status" value="2"/>
</dbReference>
<dbReference type="InterPro" id="IPR043502">
    <property type="entry name" value="DNA/RNA_pol_sf"/>
</dbReference>
<dbReference type="PANTHER" id="PTHR37984:SF8">
    <property type="entry name" value="CCHC-TYPE DOMAIN-CONTAINING PROTEIN"/>
    <property type="match status" value="1"/>
</dbReference>
<feature type="coiled-coil region" evidence="1">
    <location>
        <begin position="28"/>
        <end position="58"/>
    </location>
</feature>
<name>A0AAW1KPU3_POPJA</name>
<dbReference type="AlphaFoldDB" id="A0AAW1KPU3"/>
<dbReference type="InterPro" id="IPR043128">
    <property type="entry name" value="Rev_trsase/Diguanyl_cyclase"/>
</dbReference>
<dbReference type="Proteomes" id="UP001458880">
    <property type="component" value="Unassembled WGS sequence"/>
</dbReference>
<dbReference type="GO" id="GO:0003964">
    <property type="term" value="F:RNA-directed DNA polymerase activity"/>
    <property type="evidence" value="ECO:0007669"/>
    <property type="project" value="UniProtKB-KW"/>
</dbReference>
<dbReference type="SUPFAM" id="SSF56672">
    <property type="entry name" value="DNA/RNA polymerases"/>
    <property type="match status" value="1"/>
</dbReference>